<protein>
    <submittedName>
        <fullName evidence="1">Uncharacterized protein</fullName>
    </submittedName>
</protein>
<evidence type="ECO:0000313" key="1">
    <source>
        <dbReference type="EMBL" id="EHJ10928.1"/>
    </source>
</evidence>
<gene>
    <name evidence="1" type="ORF">CWATWH0003_4310</name>
</gene>
<accession>G5JA48</accession>
<reference evidence="1 2" key="1">
    <citation type="journal article" date="2011" name="Front. Microbiol.">
        <title>Two Strains of Crocosphaera watsonii with Highly Conserved Genomes are Distinguished by Strain-Specific Features.</title>
        <authorList>
            <person name="Bench S.R."/>
            <person name="Ilikchyan I.N."/>
            <person name="Tripp H.J."/>
            <person name="Zehr J.P."/>
        </authorList>
    </citation>
    <scope>NUCLEOTIDE SEQUENCE [LARGE SCALE GENOMIC DNA]</scope>
    <source>
        <strain evidence="1 2">WH 0003</strain>
    </source>
</reference>
<evidence type="ECO:0000313" key="2">
    <source>
        <dbReference type="Proteomes" id="UP000003477"/>
    </source>
</evidence>
<name>G5JA48_CROWT</name>
<dbReference type="PATRIC" id="fig|423471.3.peg.4034"/>
<dbReference type="GeneID" id="88769994"/>
<dbReference type="AlphaFoldDB" id="G5JA48"/>
<dbReference type="EMBL" id="AESD01000653">
    <property type="protein sequence ID" value="EHJ10928.1"/>
    <property type="molecule type" value="Genomic_DNA"/>
</dbReference>
<organism evidence="1 2">
    <name type="scientific">Crocosphaera watsonii WH 0003</name>
    <dbReference type="NCBI Taxonomy" id="423471"/>
    <lineage>
        <taxon>Bacteria</taxon>
        <taxon>Bacillati</taxon>
        <taxon>Cyanobacteriota</taxon>
        <taxon>Cyanophyceae</taxon>
        <taxon>Oscillatoriophycideae</taxon>
        <taxon>Chroococcales</taxon>
        <taxon>Aphanothecaceae</taxon>
        <taxon>Crocosphaera</taxon>
    </lineage>
</organism>
<proteinExistence type="predicted"/>
<dbReference type="RefSeq" id="WP_007312228.1">
    <property type="nucleotide sequence ID" value="NZ_AESD01000653.1"/>
</dbReference>
<comment type="caution">
    <text evidence="1">The sequence shown here is derived from an EMBL/GenBank/DDBJ whole genome shotgun (WGS) entry which is preliminary data.</text>
</comment>
<sequence>MRLKTKNKRSPCEVVGYDGLLNSRFNLNCSRLTHPTVERAIAL</sequence>
<dbReference type="Proteomes" id="UP000003477">
    <property type="component" value="Unassembled WGS sequence"/>
</dbReference>